<dbReference type="CDD" id="cd01647">
    <property type="entry name" value="RT_LTR"/>
    <property type="match status" value="1"/>
</dbReference>
<dbReference type="Pfam" id="PF00665">
    <property type="entry name" value="rve"/>
    <property type="match status" value="1"/>
</dbReference>
<organism evidence="9 10">
    <name type="scientific">Acropora cervicornis</name>
    <name type="common">Staghorn coral</name>
    <dbReference type="NCBI Taxonomy" id="6130"/>
    <lineage>
        <taxon>Eukaryota</taxon>
        <taxon>Metazoa</taxon>
        <taxon>Cnidaria</taxon>
        <taxon>Anthozoa</taxon>
        <taxon>Hexacorallia</taxon>
        <taxon>Scleractinia</taxon>
        <taxon>Astrocoeniina</taxon>
        <taxon>Acroporidae</taxon>
        <taxon>Acropora</taxon>
    </lineage>
</organism>
<dbReference type="Proteomes" id="UP001249851">
    <property type="component" value="Unassembled WGS sequence"/>
</dbReference>
<reference evidence="9" key="1">
    <citation type="journal article" date="2023" name="G3 (Bethesda)">
        <title>Whole genome assembly and annotation of the endangered Caribbean coral Acropora cervicornis.</title>
        <authorList>
            <person name="Selwyn J.D."/>
            <person name="Vollmer S.V."/>
        </authorList>
    </citation>
    <scope>NUCLEOTIDE SEQUENCE</scope>
    <source>
        <strain evidence="9">K2</strain>
    </source>
</reference>
<dbReference type="GO" id="GO:0004519">
    <property type="term" value="F:endonuclease activity"/>
    <property type="evidence" value="ECO:0007669"/>
    <property type="project" value="UniProtKB-KW"/>
</dbReference>
<dbReference type="Gene3D" id="3.10.10.10">
    <property type="entry name" value="HIV Type 1 Reverse Transcriptase, subunit A, domain 1"/>
    <property type="match status" value="1"/>
</dbReference>
<dbReference type="GO" id="GO:0016787">
    <property type="term" value="F:hydrolase activity"/>
    <property type="evidence" value="ECO:0007669"/>
    <property type="project" value="UniProtKB-KW"/>
</dbReference>
<keyword evidence="2" id="KW-0548">Nucleotidyltransferase</keyword>
<dbReference type="FunFam" id="1.10.340.70:FF:000004">
    <property type="entry name" value="Retrovirus-related Pol polyprotein from transposon 297-like Protein"/>
    <property type="match status" value="1"/>
</dbReference>
<dbReference type="Gene3D" id="3.30.420.10">
    <property type="entry name" value="Ribonuclease H-like superfamily/Ribonuclease H"/>
    <property type="match status" value="1"/>
</dbReference>
<evidence type="ECO:0000256" key="1">
    <source>
        <dbReference type="ARBA" id="ARBA00022679"/>
    </source>
</evidence>
<evidence type="ECO:0000313" key="10">
    <source>
        <dbReference type="Proteomes" id="UP001249851"/>
    </source>
</evidence>
<dbReference type="AlphaFoldDB" id="A0AAD9Q9Y0"/>
<dbReference type="GO" id="GO:0003964">
    <property type="term" value="F:RNA-directed DNA polymerase activity"/>
    <property type="evidence" value="ECO:0007669"/>
    <property type="project" value="UniProtKB-KW"/>
</dbReference>
<dbReference type="Pfam" id="PF17921">
    <property type="entry name" value="Integrase_H2C2"/>
    <property type="match status" value="1"/>
</dbReference>
<dbReference type="Gene3D" id="1.10.340.70">
    <property type="match status" value="1"/>
</dbReference>
<feature type="domain" description="Integrase catalytic" evidence="8">
    <location>
        <begin position="677"/>
        <end position="837"/>
    </location>
</feature>
<dbReference type="InterPro" id="IPR036397">
    <property type="entry name" value="RNaseH_sf"/>
</dbReference>
<gene>
    <name evidence="9" type="ORF">P5673_020953</name>
</gene>
<dbReference type="PANTHER" id="PTHR37984:SF8">
    <property type="entry name" value="CCHC-TYPE DOMAIN-CONTAINING PROTEIN"/>
    <property type="match status" value="1"/>
</dbReference>
<dbReference type="SUPFAM" id="SSF53098">
    <property type="entry name" value="Ribonuclease H-like"/>
    <property type="match status" value="1"/>
</dbReference>
<evidence type="ECO:0000256" key="2">
    <source>
        <dbReference type="ARBA" id="ARBA00022695"/>
    </source>
</evidence>
<comment type="caution">
    <text evidence="9">The sequence shown here is derived from an EMBL/GenBank/DDBJ whole genome shotgun (WGS) entry which is preliminary data.</text>
</comment>
<dbReference type="CDD" id="cd09274">
    <property type="entry name" value="RNase_HI_RT_Ty3"/>
    <property type="match status" value="1"/>
</dbReference>
<dbReference type="InterPro" id="IPR001584">
    <property type="entry name" value="Integrase_cat-core"/>
</dbReference>
<dbReference type="InterPro" id="IPR000477">
    <property type="entry name" value="RT_dom"/>
</dbReference>
<evidence type="ECO:0000256" key="6">
    <source>
        <dbReference type="ARBA" id="ARBA00022918"/>
    </source>
</evidence>
<reference evidence="9" key="2">
    <citation type="journal article" date="2023" name="Science">
        <title>Genomic signatures of disease resistance in endangered staghorn corals.</title>
        <authorList>
            <person name="Vollmer S.V."/>
            <person name="Selwyn J.D."/>
            <person name="Despard B.A."/>
            <person name="Roesel C.L."/>
        </authorList>
    </citation>
    <scope>NUCLEOTIDE SEQUENCE</scope>
    <source>
        <strain evidence="9">K2</strain>
    </source>
</reference>
<sequence>MFNKSELQPLGYVKVETLNPKNERCFLTEYTVVTEGYTPLLGSESVQQFCLITVNAANIMSLSHTASTQPDSVSEFHDIFSGKGKLEGKLHLEIDKSVPPVALPELERLVKTGILQPVDVPTNWISSMVVVKKSNGKIRLCTDPKPLNAALKRNHYPLPVIDDLLPLLAKAKVFSVVDARNGFWQVQLDNESSFLTTFGTPWGRFRWTRMPFGISPAPEEFQRRLEQALEGLEGVKPIFDDTLIFGVGETQAEALADHDAKWRALFERCRKKGIKLNKENVKLRGTEVKFMGHVTCQDGLKPDPDKVQGIREMPVPASKQDLKRFLGMVNYLQKFALNLSEVTAPMRDLLKQRNEFQWDEEVQNHSFKQVKEILSAAPVFKFFDPKESVELQCDASDKGLGACLMQGVQPVAYASRCMTETEVNYAQIEKELLAILFGVERFEQCVYARRVEIETDHKPLESIFKKSLLSVPKRLQRMMLRLQKFDLLVSYKKGTEMYLADTLSTAFRMCRRTRQDTTEDVVCIEELRSNTERALEFVNMIQYLPVSEATQIAIKQATESDATLRDLKTVIREGWPDCNSEVPENIRNYFPSQEELSLQNGLVFKGERLVIPAGVKDEMLANFHASHIGIQGSLRRAREVIFWPGMNKDVEDYVSKCTVCSRQPVQQGKEPLICHELPNRPWEKIAVDLFDLNGTEFVVAVDYYSSFFEVDKLSSKAAEEVVKKLKAHLAQHGIPDQLVSDNGQPFSSAKFQEFTNLYGFKHVTSSPIYAQSNGKAENAVKTPKSLLEKGAKAEQDPYLALLDWRNTPTETLNSSPVQIGAKELEELGPGDTVRLQPQKSKFGKKTDWTQARVEGKLDIRSHQVRTEDGRVYRRNRRHLRRTREVTPRGRDEIGPPPREEPTTATANASGELLSVPPTTRSTAVRKFQLETTPVQETDKPQADYPVQTTQQSLSKEEASPPMTTRSGRIVRPLNRCRSSVRKGRDKLSYFLLCCV</sequence>
<keyword evidence="3" id="KW-0540">Nuclease</keyword>
<dbReference type="InterPro" id="IPR043502">
    <property type="entry name" value="DNA/RNA_pol_sf"/>
</dbReference>
<dbReference type="Pfam" id="PF17917">
    <property type="entry name" value="RT_RNaseH"/>
    <property type="match status" value="1"/>
</dbReference>
<evidence type="ECO:0000256" key="3">
    <source>
        <dbReference type="ARBA" id="ARBA00022722"/>
    </source>
</evidence>
<protein>
    <submittedName>
        <fullName evidence="9">Transposon Ty3-G Gag-Pol polyprotein</fullName>
    </submittedName>
</protein>
<dbReference type="InterPro" id="IPR041588">
    <property type="entry name" value="Integrase_H2C2"/>
</dbReference>
<evidence type="ECO:0000313" key="9">
    <source>
        <dbReference type="EMBL" id="KAK2557076.1"/>
    </source>
</evidence>
<dbReference type="GO" id="GO:0015074">
    <property type="term" value="P:DNA integration"/>
    <property type="evidence" value="ECO:0007669"/>
    <property type="project" value="InterPro"/>
</dbReference>
<dbReference type="PROSITE" id="PS50994">
    <property type="entry name" value="INTEGRASE"/>
    <property type="match status" value="1"/>
</dbReference>
<accession>A0AAD9Q9Y0</accession>
<dbReference type="Gene3D" id="3.30.70.270">
    <property type="match status" value="2"/>
</dbReference>
<keyword evidence="6" id="KW-0695">RNA-directed DNA polymerase</keyword>
<keyword evidence="4" id="KW-0255">Endonuclease</keyword>
<keyword evidence="5" id="KW-0378">Hydrolase</keyword>
<evidence type="ECO:0000256" key="4">
    <source>
        <dbReference type="ARBA" id="ARBA00022759"/>
    </source>
</evidence>
<dbReference type="Pfam" id="PF00078">
    <property type="entry name" value="RVT_1"/>
    <property type="match status" value="1"/>
</dbReference>
<dbReference type="InterPro" id="IPR043128">
    <property type="entry name" value="Rev_trsase/Diguanyl_cyclase"/>
</dbReference>
<dbReference type="FunFam" id="3.30.70.270:FF:000026">
    <property type="entry name" value="Transposon Ty3-G Gag-Pol polyprotein"/>
    <property type="match status" value="1"/>
</dbReference>
<dbReference type="InterPro" id="IPR050951">
    <property type="entry name" value="Retrovirus_Pol_polyprotein"/>
</dbReference>
<dbReference type="SUPFAM" id="SSF56672">
    <property type="entry name" value="DNA/RNA polymerases"/>
    <property type="match status" value="1"/>
</dbReference>
<dbReference type="GO" id="GO:0003676">
    <property type="term" value="F:nucleic acid binding"/>
    <property type="evidence" value="ECO:0007669"/>
    <property type="project" value="InterPro"/>
</dbReference>
<dbReference type="InterPro" id="IPR041373">
    <property type="entry name" value="RT_RNaseH"/>
</dbReference>
<dbReference type="PANTHER" id="PTHR37984">
    <property type="entry name" value="PROTEIN CBG26694"/>
    <property type="match status" value="1"/>
</dbReference>
<feature type="compositionally biased region" description="Basic and acidic residues" evidence="7">
    <location>
        <begin position="882"/>
        <end position="901"/>
    </location>
</feature>
<dbReference type="InterPro" id="IPR012337">
    <property type="entry name" value="RNaseH-like_sf"/>
</dbReference>
<evidence type="ECO:0000256" key="7">
    <source>
        <dbReference type="SAM" id="MobiDB-lite"/>
    </source>
</evidence>
<dbReference type="EMBL" id="JARQWQ010000052">
    <property type="protein sequence ID" value="KAK2557076.1"/>
    <property type="molecule type" value="Genomic_DNA"/>
</dbReference>
<keyword evidence="1" id="KW-0808">Transferase</keyword>
<keyword evidence="10" id="KW-1185">Reference proteome</keyword>
<name>A0AAD9Q9Y0_ACRCE</name>
<proteinExistence type="predicted"/>
<evidence type="ECO:0000259" key="8">
    <source>
        <dbReference type="PROSITE" id="PS50994"/>
    </source>
</evidence>
<feature type="region of interest" description="Disordered" evidence="7">
    <location>
        <begin position="873"/>
        <end position="966"/>
    </location>
</feature>
<dbReference type="FunFam" id="3.30.420.10:FF:000063">
    <property type="entry name" value="Retrovirus-related Pol polyprotein from transposon 297-like Protein"/>
    <property type="match status" value="1"/>
</dbReference>
<evidence type="ECO:0000256" key="5">
    <source>
        <dbReference type="ARBA" id="ARBA00022801"/>
    </source>
</evidence>